<sequence>MSLSTQQLQDQASLTPQNWYYGKLFREMLGPRRYAECLLEAESYAPFRVSCNLVEARDYLRPHEVEPYQKYSAKGFINEWALLSEYLRIHNWPEITGLSLYTIMYRIGLFVGPASDVMDLDPQQDCCKYTMSTVAAFLPPSSSELRRYHSWALSNSIGSLTDSTKLAEFKLNSENFEETVEVELPEPTMSDYLYNCLVLCETECVISPSRFLIRKTLFDICVEYFLDSDLGMSSETSYPILTGVILEIMSSQDMFPSSYVTNVKNASYLVREFRLILDAIMQVHYPTPEPDLRVLVPITPVEFMFDLPVYSLYDGVVIMAHGIRRLDRVISDSTFAELFYVIQSVMIKNNSGVDEQMLWVAFVLYYAVYRTAKERVQPRPPSFEARMSNGSPSTLVNFVEVERLFSDLQVKNPTINVRRQFNGKLGPLALNILRSVRPTLTNIAGIILPAKYGYLAIDYYKHVPKSALNEEEASILAQLDRIVDLILGSKLSTISLDKKNSRRKRNPKSRINNYRSRELSAFDDSRFKSATDKLFLKDARSLGSWPQGQTLNQLRTLQLH</sequence>
<accession>D3GBB3</accession>
<dbReference type="Pfam" id="PF03225">
    <property type="entry name" value="Viral_Hsp90"/>
    <property type="match status" value="1"/>
</dbReference>
<dbReference type="EMBL" id="FJ611959">
    <property type="protein sequence ID" value="ACU57194.1"/>
    <property type="molecule type" value="Genomic_RNA"/>
</dbReference>
<protein>
    <submittedName>
        <fullName evidence="1">Putative heat shock protein 90</fullName>
    </submittedName>
</protein>
<dbReference type="InterPro" id="IPR004909">
    <property type="entry name" value="Vir_Hsp90"/>
</dbReference>
<organism evidence="1">
    <name type="scientific">Fig mild mottle-associated virus</name>
    <dbReference type="NCBI Taxonomy" id="666641"/>
    <lineage>
        <taxon>Viruses</taxon>
        <taxon>Riboviria</taxon>
        <taxon>Orthornavirae</taxon>
        <taxon>Kitrinoviricota</taxon>
        <taxon>Alsuviricetes</taxon>
        <taxon>Martellivirales</taxon>
        <taxon>Closteroviridae</taxon>
        <taxon>Closterovirus</taxon>
    </lineage>
</organism>
<evidence type="ECO:0000313" key="1">
    <source>
        <dbReference type="EMBL" id="ACU57194.1"/>
    </source>
</evidence>
<proteinExistence type="predicted"/>
<reference evidence="1" key="1">
    <citation type="submission" date="2009-01" db="EMBL/GenBank/DDBJ databases">
        <title>Fig mild mottle-associated virus, a novel closterovirus infecting fig tree.</title>
        <authorList>
            <person name="Elbeaino T."/>
            <person name="Heinoun K."/>
            <person name="Digiaro M."/>
            <person name="Martelli G.P."/>
        </authorList>
    </citation>
    <scope>NUCLEOTIDE SEQUENCE</scope>
    <source>
        <strain evidence="1">Cal1</strain>
    </source>
</reference>
<name>D3GBB3_9CLOS</name>
<keyword evidence="1" id="KW-0346">Stress response</keyword>